<keyword evidence="8 14" id="KW-0675">Receptor</keyword>
<feature type="domain" description="TonB-dependent receptor plug" evidence="13">
    <location>
        <begin position="141"/>
        <end position="227"/>
    </location>
</feature>
<dbReference type="GO" id="GO:0009279">
    <property type="term" value="C:cell outer membrane"/>
    <property type="evidence" value="ECO:0007669"/>
    <property type="project" value="UniProtKB-SubCell"/>
</dbReference>
<comment type="caution">
    <text evidence="14">The sequence shown here is derived from an EMBL/GenBank/DDBJ whole genome shotgun (WGS) entry which is preliminary data.</text>
</comment>
<dbReference type="PROSITE" id="PS52016">
    <property type="entry name" value="TONB_DEPENDENT_REC_3"/>
    <property type="match status" value="1"/>
</dbReference>
<evidence type="ECO:0000256" key="2">
    <source>
        <dbReference type="ARBA" id="ARBA00022448"/>
    </source>
</evidence>
<gene>
    <name evidence="14" type="ORF">HHU12_12895</name>
</gene>
<dbReference type="Gene3D" id="2.60.40.1120">
    <property type="entry name" value="Carboxypeptidase-like, regulatory domain"/>
    <property type="match status" value="1"/>
</dbReference>
<keyword evidence="5" id="KW-0732">Signal</keyword>
<evidence type="ECO:0000256" key="4">
    <source>
        <dbReference type="ARBA" id="ARBA00022692"/>
    </source>
</evidence>
<reference evidence="14 15" key="1">
    <citation type="submission" date="2020-04" db="EMBL/GenBank/DDBJ databases">
        <title>Flammeovirga sp. SR4, a novel species isolated from seawater.</title>
        <authorList>
            <person name="Wang X."/>
        </authorList>
    </citation>
    <scope>NUCLEOTIDE SEQUENCE [LARGE SCALE GENOMIC DNA]</scope>
    <source>
        <strain evidence="14 15">ATCC 23126</strain>
    </source>
</reference>
<evidence type="ECO:0000256" key="11">
    <source>
        <dbReference type="RuleBase" id="RU003357"/>
    </source>
</evidence>
<sequence length="794" mass="89775">MIRRILLSIYILFLSVTLLSAQERAHVAGKVIDAHTKKGIPFCTVQLKDLKKGGYTDADGTFKLPKVLVGAHELVVTRTGYSPFTKNINLTENGILNMVISLKESEVELDAVMVIGESEETKMEKQGFASKKIDTEKVAIQSVELNTLLDQTSGINVRQEGGLGSRTKYSINGLSGNAVRIFIDGVPMEYYGASYSINSLPVNLIESMEVYKGVVPVTLGSDALGGAINIKTKNAKKNSLDFSYSMGSFNTHQVALNGSHRNKKNGFTFRGSMFYNYADNDYEVWGKDVTVADPNTGRVSEVRAKRFNDGYEAYGTKVDVGFTDVKWADQFFISMVYSDMYKEVQHGATMNVPFGERHYTQGNLVPSISYQKKDLFTKGLDVSLFSSYAMNSRTLVDTTKNKYNWHGDVVGENPAGGETGSPIHSTTDEGTLINRFNVSYALNDNNVFNMSGIVTDYRRTGFNRTAQLGEDTSNDYQNIFKSVIGLSYSNTALDGKLRTNVFAKQYSYTVDALYHTYSGGEYHPLPKESSDTNYGYGIASSYDLTEKFTVQLSAEQAVRLPMPDELFGNGAENGISNLELKPEISKNLNLGFRYGEVYMGDHALTFSTTLFYRNVEDMIQRSVDNRGDYFFYENHPKIISKGIDLQIDYDYNRKLFFTFSGSYNDTRYNNEFTAKGEKDHLYQARLKNAPYLQFNTNMRYDMTELIKSKGQLQVYWNMRYVHKYYRYWEHIGSDNKDHIPTQFVNDIGASYRFPQNKLAVSLDIKNVFNEQVFDNFAIQQPGRGFYFKVSYSIF</sequence>
<evidence type="ECO:0000256" key="3">
    <source>
        <dbReference type="ARBA" id="ARBA00022452"/>
    </source>
</evidence>
<protein>
    <submittedName>
        <fullName evidence="14">TonB-dependent receptor</fullName>
    </submittedName>
</protein>
<dbReference type="Pfam" id="PF07715">
    <property type="entry name" value="Plug"/>
    <property type="match status" value="1"/>
</dbReference>
<evidence type="ECO:0000256" key="5">
    <source>
        <dbReference type="ARBA" id="ARBA00022729"/>
    </source>
</evidence>
<dbReference type="Pfam" id="PF00593">
    <property type="entry name" value="TonB_dep_Rec_b-barrel"/>
    <property type="match status" value="1"/>
</dbReference>
<dbReference type="PANTHER" id="PTHR30069:SF29">
    <property type="entry name" value="HEMOGLOBIN AND HEMOGLOBIN-HAPTOGLOBIN-BINDING PROTEIN 1-RELATED"/>
    <property type="match status" value="1"/>
</dbReference>
<dbReference type="InterPro" id="IPR036942">
    <property type="entry name" value="Beta-barrel_TonB_sf"/>
</dbReference>
<evidence type="ECO:0000259" key="12">
    <source>
        <dbReference type="Pfam" id="PF00593"/>
    </source>
</evidence>
<proteinExistence type="inferred from homology"/>
<evidence type="ECO:0000256" key="9">
    <source>
        <dbReference type="ARBA" id="ARBA00023237"/>
    </source>
</evidence>
<dbReference type="PANTHER" id="PTHR30069">
    <property type="entry name" value="TONB-DEPENDENT OUTER MEMBRANE RECEPTOR"/>
    <property type="match status" value="1"/>
</dbReference>
<comment type="similarity">
    <text evidence="10 11">Belongs to the TonB-dependent receptor family.</text>
</comment>
<dbReference type="GO" id="GO:0015344">
    <property type="term" value="F:siderophore uptake transmembrane transporter activity"/>
    <property type="evidence" value="ECO:0007669"/>
    <property type="project" value="TreeGrafter"/>
</dbReference>
<keyword evidence="15" id="KW-1185">Reference proteome</keyword>
<dbReference type="InterPro" id="IPR037066">
    <property type="entry name" value="Plug_dom_sf"/>
</dbReference>
<evidence type="ECO:0000256" key="7">
    <source>
        <dbReference type="ARBA" id="ARBA00023136"/>
    </source>
</evidence>
<evidence type="ECO:0000259" key="13">
    <source>
        <dbReference type="Pfam" id="PF07715"/>
    </source>
</evidence>
<evidence type="ECO:0000256" key="8">
    <source>
        <dbReference type="ARBA" id="ARBA00023170"/>
    </source>
</evidence>
<dbReference type="GO" id="GO:0044718">
    <property type="term" value="P:siderophore transmembrane transport"/>
    <property type="evidence" value="ECO:0007669"/>
    <property type="project" value="TreeGrafter"/>
</dbReference>
<evidence type="ECO:0000313" key="14">
    <source>
        <dbReference type="EMBL" id="NME68863.1"/>
    </source>
</evidence>
<dbReference type="SUPFAM" id="SSF56935">
    <property type="entry name" value="Porins"/>
    <property type="match status" value="1"/>
</dbReference>
<dbReference type="Gene3D" id="2.170.130.10">
    <property type="entry name" value="TonB-dependent receptor, plug domain"/>
    <property type="match status" value="1"/>
</dbReference>
<dbReference type="RefSeq" id="WP_169657156.1">
    <property type="nucleotide sequence ID" value="NZ_JABANE010000031.1"/>
</dbReference>
<dbReference type="InterPro" id="IPR000531">
    <property type="entry name" value="Beta-barrel_TonB"/>
</dbReference>
<dbReference type="Gene3D" id="2.40.170.20">
    <property type="entry name" value="TonB-dependent receptor, beta-barrel domain"/>
    <property type="match status" value="1"/>
</dbReference>
<dbReference type="Proteomes" id="UP000576082">
    <property type="component" value="Unassembled WGS sequence"/>
</dbReference>
<keyword evidence="7 10" id="KW-0472">Membrane</keyword>
<keyword evidence="3 10" id="KW-1134">Transmembrane beta strand</keyword>
<dbReference type="Pfam" id="PF13715">
    <property type="entry name" value="CarbopepD_reg_2"/>
    <property type="match status" value="1"/>
</dbReference>
<organism evidence="14 15">
    <name type="scientific">Flammeovirga aprica JL-4</name>
    <dbReference type="NCBI Taxonomy" id="694437"/>
    <lineage>
        <taxon>Bacteria</taxon>
        <taxon>Pseudomonadati</taxon>
        <taxon>Bacteroidota</taxon>
        <taxon>Cytophagia</taxon>
        <taxon>Cytophagales</taxon>
        <taxon>Flammeovirgaceae</taxon>
        <taxon>Flammeovirga</taxon>
    </lineage>
</organism>
<keyword evidence="2 10" id="KW-0813">Transport</keyword>
<keyword evidence="9 10" id="KW-0998">Cell outer membrane</keyword>
<evidence type="ECO:0000256" key="1">
    <source>
        <dbReference type="ARBA" id="ARBA00004571"/>
    </source>
</evidence>
<dbReference type="AlphaFoldDB" id="A0A7X9X9K2"/>
<dbReference type="InterPro" id="IPR012910">
    <property type="entry name" value="Plug_dom"/>
</dbReference>
<dbReference type="EMBL" id="JABANE010000031">
    <property type="protein sequence ID" value="NME68863.1"/>
    <property type="molecule type" value="Genomic_DNA"/>
</dbReference>
<evidence type="ECO:0000256" key="10">
    <source>
        <dbReference type="PROSITE-ProRule" id="PRU01360"/>
    </source>
</evidence>
<dbReference type="InterPro" id="IPR039426">
    <property type="entry name" value="TonB-dep_rcpt-like"/>
</dbReference>
<name>A0A7X9X9K2_9BACT</name>
<dbReference type="InterPro" id="IPR008969">
    <property type="entry name" value="CarboxyPept-like_regulatory"/>
</dbReference>
<accession>A0A7X9X9K2</accession>
<comment type="subcellular location">
    <subcellularLocation>
        <location evidence="1 10">Cell outer membrane</location>
        <topology evidence="1 10">Multi-pass membrane protein</topology>
    </subcellularLocation>
</comment>
<evidence type="ECO:0000313" key="15">
    <source>
        <dbReference type="Proteomes" id="UP000576082"/>
    </source>
</evidence>
<keyword evidence="6 11" id="KW-0798">TonB box</keyword>
<feature type="domain" description="TonB-dependent receptor-like beta-barrel" evidence="12">
    <location>
        <begin position="313"/>
        <end position="767"/>
    </location>
</feature>
<dbReference type="SUPFAM" id="SSF49464">
    <property type="entry name" value="Carboxypeptidase regulatory domain-like"/>
    <property type="match status" value="1"/>
</dbReference>
<keyword evidence="4 10" id="KW-0812">Transmembrane</keyword>
<evidence type="ECO:0000256" key="6">
    <source>
        <dbReference type="ARBA" id="ARBA00023077"/>
    </source>
</evidence>